<dbReference type="FunFam" id="3.40.225.10:FF:000001">
    <property type="entry name" value="L-ribulose-5-phosphate 4-epimerase UlaF"/>
    <property type="match status" value="1"/>
</dbReference>
<dbReference type="SMART" id="SM01007">
    <property type="entry name" value="Aldolase_II"/>
    <property type="match status" value="1"/>
</dbReference>
<feature type="domain" description="Class II aldolase/adducin N-terminal" evidence="9">
    <location>
        <begin position="7"/>
        <end position="197"/>
    </location>
</feature>
<dbReference type="SUPFAM" id="SSF53639">
    <property type="entry name" value="AraD/HMP-PK domain-like"/>
    <property type="match status" value="1"/>
</dbReference>
<dbReference type="EMBL" id="PYGC01000003">
    <property type="protein sequence ID" value="PSK83810.1"/>
    <property type="molecule type" value="Genomic_DNA"/>
</dbReference>
<dbReference type="GO" id="GO:0016832">
    <property type="term" value="F:aldehyde-lyase activity"/>
    <property type="evidence" value="ECO:0007669"/>
    <property type="project" value="TreeGrafter"/>
</dbReference>
<evidence type="ECO:0000256" key="5">
    <source>
        <dbReference type="ARBA" id="ARBA00022723"/>
    </source>
</evidence>
<evidence type="ECO:0000256" key="2">
    <source>
        <dbReference type="ARBA" id="ARBA00001947"/>
    </source>
</evidence>
<dbReference type="EC" id="5.1.3.4" evidence="4"/>
<dbReference type="Proteomes" id="UP000240621">
    <property type="component" value="Unassembled WGS sequence"/>
</dbReference>
<keyword evidence="5" id="KW-0479">Metal-binding</keyword>
<evidence type="ECO:0000256" key="3">
    <source>
        <dbReference type="ARBA" id="ARBA00010037"/>
    </source>
</evidence>
<evidence type="ECO:0000313" key="11">
    <source>
        <dbReference type="EMBL" id="PSK83810.1"/>
    </source>
</evidence>
<comment type="catalytic activity">
    <reaction evidence="1">
        <text>L-ribulose 5-phosphate = D-xylulose 5-phosphate</text>
        <dbReference type="Rhea" id="RHEA:22368"/>
        <dbReference type="ChEBI" id="CHEBI:57737"/>
        <dbReference type="ChEBI" id="CHEBI:58226"/>
        <dbReference type="EC" id="5.1.3.4"/>
    </reaction>
</comment>
<evidence type="ECO:0000256" key="6">
    <source>
        <dbReference type="ARBA" id="ARBA00022833"/>
    </source>
</evidence>
<dbReference type="InterPro" id="IPR050197">
    <property type="entry name" value="Aldolase_class_II_sugar_metab"/>
</dbReference>
<dbReference type="PANTHER" id="PTHR22789:SF8">
    <property type="entry name" value="L-RIBULOSE-5-PHOSPHATE 4-EPIMERASE SGBE"/>
    <property type="match status" value="1"/>
</dbReference>
<dbReference type="AlphaFoldDB" id="A0A2P8CFP3"/>
<dbReference type="InterPro" id="IPR001303">
    <property type="entry name" value="Aldolase_II/adducin_N"/>
</dbReference>
<dbReference type="NCBIfam" id="NF006047">
    <property type="entry name" value="PRK08193.1"/>
    <property type="match status" value="1"/>
</dbReference>
<evidence type="ECO:0000256" key="4">
    <source>
        <dbReference type="ARBA" id="ARBA00013186"/>
    </source>
</evidence>
<evidence type="ECO:0000313" key="12">
    <source>
        <dbReference type="Proteomes" id="UP000240621"/>
    </source>
</evidence>
<keyword evidence="6" id="KW-0862">Zinc</keyword>
<evidence type="ECO:0000259" key="9">
    <source>
        <dbReference type="SMART" id="SM01007"/>
    </source>
</evidence>
<dbReference type="Gene3D" id="3.40.225.10">
    <property type="entry name" value="Class II aldolase/adducin N-terminal domain"/>
    <property type="match status" value="1"/>
</dbReference>
<reference evidence="10 13" key="2">
    <citation type="submission" date="2019-10" db="EMBL/GenBank/DDBJ databases">
        <title>Prolixibacter strains distinguished by the presence of nitrate reductase genes were adept at nitrate-dependent anaerobic corrosion of metallic iron and carbon steel.</title>
        <authorList>
            <person name="Iino T."/>
            <person name="Shono N."/>
            <person name="Ito K."/>
            <person name="Nakamura R."/>
            <person name="Sueoka K."/>
            <person name="Harayama S."/>
            <person name="Ohkuma M."/>
        </authorList>
    </citation>
    <scope>NUCLEOTIDE SEQUENCE [LARGE SCALE GENOMIC DNA]</scope>
    <source>
        <strain evidence="10 13">MIC1-1</strain>
    </source>
</reference>
<evidence type="ECO:0000313" key="13">
    <source>
        <dbReference type="Proteomes" id="UP000396862"/>
    </source>
</evidence>
<sequence>MLESLKHQVYKASLRLVEQGLVIFTWGNVSAIDRESGLMVIKPSGISYDEMIPADMVVVDIDGNVIEGELKPSSDTETHLTLYRSFPEIGAIVHSHSEYATAWAQAGLGIPPLGITHANYFNGEIPCTPPVEQRPEDANPELATGSVIVETFDRMNLDPSRIPGVLVYGHGPFCWGEDVIRALDHTVVLETVARMAHHTLALKNVSPVEKQFLDRHFFD</sequence>
<evidence type="ECO:0000256" key="8">
    <source>
        <dbReference type="ARBA" id="ARBA00023277"/>
    </source>
</evidence>
<organism evidence="11 12">
    <name type="scientific">Prolixibacter denitrificans</name>
    <dbReference type="NCBI Taxonomy" id="1541063"/>
    <lineage>
        <taxon>Bacteria</taxon>
        <taxon>Pseudomonadati</taxon>
        <taxon>Bacteroidota</taxon>
        <taxon>Bacteroidia</taxon>
        <taxon>Marinilabiliales</taxon>
        <taxon>Prolixibacteraceae</taxon>
        <taxon>Prolixibacter</taxon>
    </lineage>
</organism>
<comment type="cofactor">
    <cofactor evidence="2">
        <name>Zn(2+)</name>
        <dbReference type="ChEBI" id="CHEBI:29105"/>
    </cofactor>
</comment>
<dbReference type="OrthoDB" id="9786287at2"/>
<dbReference type="EMBL" id="BLAU01000001">
    <property type="protein sequence ID" value="GET23352.1"/>
    <property type="molecule type" value="Genomic_DNA"/>
</dbReference>
<dbReference type="Pfam" id="PF00596">
    <property type="entry name" value="Aldolase_II"/>
    <property type="match status" value="1"/>
</dbReference>
<name>A0A2P8CFP3_9BACT</name>
<protein>
    <recommendedName>
        <fullName evidence="4">L-ribulose-5-phosphate 4-epimerase</fullName>
        <ecNumber evidence="4">5.1.3.4</ecNumber>
    </recommendedName>
</protein>
<evidence type="ECO:0000256" key="7">
    <source>
        <dbReference type="ARBA" id="ARBA00023235"/>
    </source>
</evidence>
<evidence type="ECO:0000256" key="1">
    <source>
        <dbReference type="ARBA" id="ARBA00001726"/>
    </source>
</evidence>
<gene>
    <name evidence="10" type="primary">araD_2</name>
    <name evidence="11" type="ORF">CLV93_103226</name>
    <name evidence="10" type="ORF">JCM18694_35980</name>
</gene>
<proteinExistence type="inferred from homology"/>
<dbReference type="GO" id="GO:0046872">
    <property type="term" value="F:metal ion binding"/>
    <property type="evidence" value="ECO:0007669"/>
    <property type="project" value="UniProtKB-KW"/>
</dbReference>
<dbReference type="GO" id="GO:0005829">
    <property type="term" value="C:cytosol"/>
    <property type="evidence" value="ECO:0007669"/>
    <property type="project" value="TreeGrafter"/>
</dbReference>
<keyword evidence="8" id="KW-0119">Carbohydrate metabolism</keyword>
<keyword evidence="13" id="KW-1185">Reference proteome</keyword>
<keyword evidence="7" id="KW-0413">Isomerase</keyword>
<evidence type="ECO:0000313" key="10">
    <source>
        <dbReference type="EMBL" id="GET23352.1"/>
    </source>
</evidence>
<dbReference type="PANTHER" id="PTHR22789">
    <property type="entry name" value="FUCULOSE PHOSPHATE ALDOLASE"/>
    <property type="match status" value="1"/>
</dbReference>
<comment type="caution">
    <text evidence="11">The sequence shown here is derived from an EMBL/GenBank/DDBJ whole genome shotgun (WGS) entry which is preliminary data.</text>
</comment>
<dbReference type="RefSeq" id="WP_106541640.1">
    <property type="nucleotide sequence ID" value="NZ_BLAU01000001.1"/>
</dbReference>
<accession>A0A2P8CFP3</accession>
<comment type="similarity">
    <text evidence="3">Belongs to the aldolase class II family. AraD/FucA subfamily.</text>
</comment>
<dbReference type="InterPro" id="IPR036409">
    <property type="entry name" value="Aldolase_II/adducin_N_sf"/>
</dbReference>
<reference evidence="11 12" key="1">
    <citation type="submission" date="2018-03" db="EMBL/GenBank/DDBJ databases">
        <title>Genomic Encyclopedia of Archaeal and Bacterial Type Strains, Phase II (KMG-II): from individual species to whole genera.</title>
        <authorList>
            <person name="Goeker M."/>
        </authorList>
    </citation>
    <scope>NUCLEOTIDE SEQUENCE [LARGE SCALE GENOMIC DNA]</scope>
    <source>
        <strain evidence="11 12">DSM 27267</strain>
    </source>
</reference>
<dbReference type="GO" id="GO:0019323">
    <property type="term" value="P:pentose catabolic process"/>
    <property type="evidence" value="ECO:0007669"/>
    <property type="project" value="TreeGrafter"/>
</dbReference>
<dbReference type="GO" id="GO:0008742">
    <property type="term" value="F:L-ribulose-phosphate 4-epimerase activity"/>
    <property type="evidence" value="ECO:0007669"/>
    <property type="project" value="UniProtKB-EC"/>
</dbReference>
<dbReference type="Proteomes" id="UP000396862">
    <property type="component" value="Unassembled WGS sequence"/>
</dbReference>